<dbReference type="InterPro" id="IPR023606">
    <property type="entry name" value="CoA-Trfase_III_dom_1_sf"/>
</dbReference>
<dbReference type="AlphaFoldDB" id="A0A1H3E8F4"/>
<proteinExistence type="predicted"/>
<dbReference type="GO" id="GO:0016740">
    <property type="term" value="F:transferase activity"/>
    <property type="evidence" value="ECO:0007669"/>
    <property type="project" value="UniProtKB-KW"/>
</dbReference>
<sequence length="114" mass="12261">MLVESGPDAHLPGFDATSYWARTGLGQGSRVSASLVAEGAWAAGAWLQAMLVGAKNPRPVDRLNPPNALANAYRTADDRWLTLAFVNEDKQVPLFLHAIGHPEAAEDPRFHDSA</sequence>
<dbReference type="Proteomes" id="UP000199529">
    <property type="component" value="Unassembled WGS sequence"/>
</dbReference>
<keyword evidence="1" id="KW-0808">Transferase</keyword>
<dbReference type="EMBL" id="FNOK01000014">
    <property type="protein sequence ID" value="SDX74907.1"/>
    <property type="molecule type" value="Genomic_DNA"/>
</dbReference>
<protein>
    <submittedName>
        <fullName evidence="1">Formyl-CoA transferase</fullName>
    </submittedName>
</protein>
<dbReference type="SUPFAM" id="SSF89796">
    <property type="entry name" value="CoA-transferase family III (CaiB/BaiF)"/>
    <property type="match status" value="1"/>
</dbReference>
<name>A0A1H3E8F4_9PSEU</name>
<reference evidence="2" key="1">
    <citation type="submission" date="2016-10" db="EMBL/GenBank/DDBJ databases">
        <authorList>
            <person name="Varghese N."/>
            <person name="Submissions S."/>
        </authorList>
    </citation>
    <scope>NUCLEOTIDE SEQUENCE [LARGE SCALE GENOMIC DNA]</scope>
    <source>
        <strain evidence="2">CGMCC 4.3530</strain>
    </source>
</reference>
<evidence type="ECO:0000313" key="2">
    <source>
        <dbReference type="Proteomes" id="UP000199529"/>
    </source>
</evidence>
<dbReference type="Gene3D" id="3.40.50.10540">
    <property type="entry name" value="Crotonobetainyl-coa:carnitine coa-transferase, domain 1"/>
    <property type="match status" value="1"/>
</dbReference>
<dbReference type="InterPro" id="IPR044855">
    <property type="entry name" value="CoA-Trfase_III_dom3_sf"/>
</dbReference>
<keyword evidence="2" id="KW-1185">Reference proteome</keyword>
<dbReference type="STRING" id="418495.SAMN05216215_1014142"/>
<organism evidence="1 2">
    <name type="scientific">Saccharopolyspora shandongensis</name>
    <dbReference type="NCBI Taxonomy" id="418495"/>
    <lineage>
        <taxon>Bacteria</taxon>
        <taxon>Bacillati</taxon>
        <taxon>Actinomycetota</taxon>
        <taxon>Actinomycetes</taxon>
        <taxon>Pseudonocardiales</taxon>
        <taxon>Pseudonocardiaceae</taxon>
        <taxon>Saccharopolyspora</taxon>
    </lineage>
</organism>
<evidence type="ECO:0000313" key="1">
    <source>
        <dbReference type="EMBL" id="SDX74907.1"/>
    </source>
</evidence>
<accession>A0A1H3E8F4</accession>
<gene>
    <name evidence="1" type="ORF">SAMN05216215_1014142</name>
</gene>
<dbReference type="Gene3D" id="3.30.1540.10">
    <property type="entry name" value="formyl-coa transferase, domain 3"/>
    <property type="match status" value="1"/>
</dbReference>
<dbReference type="InterPro" id="IPR003673">
    <property type="entry name" value="CoA-Trfase_fam_III"/>
</dbReference>
<dbReference type="Pfam" id="PF02515">
    <property type="entry name" value="CoA_transf_3"/>
    <property type="match status" value="1"/>
</dbReference>
<dbReference type="RefSeq" id="WP_177226519.1">
    <property type="nucleotide sequence ID" value="NZ_FNOK01000014.1"/>
</dbReference>